<feature type="domain" description="FAD dependent oxidoreductase" evidence="2">
    <location>
        <begin position="6"/>
        <end position="362"/>
    </location>
</feature>
<dbReference type="GO" id="GO:0016491">
    <property type="term" value="F:oxidoreductase activity"/>
    <property type="evidence" value="ECO:0007669"/>
    <property type="project" value="UniProtKB-KW"/>
</dbReference>
<dbReference type="EMBL" id="BLAD01000036">
    <property type="protein sequence ID" value="GER98509.1"/>
    <property type="molecule type" value="Genomic_DNA"/>
</dbReference>
<dbReference type="GO" id="GO:0005737">
    <property type="term" value="C:cytoplasm"/>
    <property type="evidence" value="ECO:0007669"/>
    <property type="project" value="TreeGrafter"/>
</dbReference>
<dbReference type="AlphaFoldDB" id="A0A5M3VRA8"/>
<keyword evidence="1" id="KW-0560">Oxidoreductase</keyword>
<dbReference type="SUPFAM" id="SSF54373">
    <property type="entry name" value="FAD-linked reductases, C-terminal domain"/>
    <property type="match status" value="1"/>
</dbReference>
<gene>
    <name evidence="3" type="primary">thiO_1</name>
    <name evidence="3" type="ORF">Acor_05710</name>
</gene>
<evidence type="ECO:0000259" key="2">
    <source>
        <dbReference type="Pfam" id="PF01266"/>
    </source>
</evidence>
<dbReference type="PANTHER" id="PTHR13847">
    <property type="entry name" value="SARCOSINE DEHYDROGENASE-RELATED"/>
    <property type="match status" value="1"/>
</dbReference>
<dbReference type="InterPro" id="IPR006076">
    <property type="entry name" value="FAD-dep_OxRdtase"/>
</dbReference>
<proteinExistence type="predicted"/>
<dbReference type="Pfam" id="PF01266">
    <property type="entry name" value="DAO"/>
    <property type="match status" value="1"/>
</dbReference>
<comment type="caution">
    <text evidence="3">The sequence shown here is derived from an EMBL/GenBank/DDBJ whole genome shotgun (WGS) entry which is preliminary data.</text>
</comment>
<organism evidence="3 4">
    <name type="scientific">Acrocarpospora corrugata</name>
    <dbReference type="NCBI Taxonomy" id="35763"/>
    <lineage>
        <taxon>Bacteria</taxon>
        <taxon>Bacillati</taxon>
        <taxon>Actinomycetota</taxon>
        <taxon>Actinomycetes</taxon>
        <taxon>Streptosporangiales</taxon>
        <taxon>Streptosporangiaceae</taxon>
        <taxon>Acrocarpospora</taxon>
    </lineage>
</organism>
<evidence type="ECO:0000313" key="3">
    <source>
        <dbReference type="EMBL" id="GER98509.1"/>
    </source>
</evidence>
<sequence length="397" mass="42936">MPEICDVAIVGGGVIGSAIAYELGAQGRRVILVDAAEDLGLGASDAAMGGILTQTETACLGPLSSVIRRSRDLYEPWLDRLRKVSGVEVHVLGGGDIQVALDREELDRLLSEVLPRWLEAPFEVRQLTAAEARDLEPLLSDRVVGAFLLHEELALDPRELMVALRRTLARSPVTLKLSTRVVRVDSGPACAEVELQDGTVIQAGTVVVAAGYQSGKLLPALAELIFPIKGEAFDLRPPGFTGYPLNHHVFAEIQDGEERGYPYLVPRHDGRVAVGVTYEEHVYDATPTAKGLQSIRSWIGTLMPATADWRLERHWGGLRPASPDHVPIIGYLDEHRRLIAATGHSGLGVTLAPVTAELVADLVHDRTADPEVRERLRICSPERDFTAAALSPAPTAL</sequence>
<keyword evidence="4" id="KW-1185">Reference proteome</keyword>
<protein>
    <submittedName>
        <fullName evidence="3">Glycine oxidase ThiO</fullName>
    </submittedName>
</protein>
<dbReference type="SUPFAM" id="SSF51905">
    <property type="entry name" value="FAD/NAD(P)-binding domain"/>
    <property type="match status" value="1"/>
</dbReference>
<accession>A0A5M3VRA8</accession>
<dbReference type="Gene3D" id="3.50.50.60">
    <property type="entry name" value="FAD/NAD(P)-binding domain"/>
    <property type="match status" value="1"/>
</dbReference>
<name>A0A5M3VRA8_9ACTN</name>
<reference evidence="3 4" key="1">
    <citation type="submission" date="2019-10" db="EMBL/GenBank/DDBJ databases">
        <title>Whole genome shotgun sequence of Acrocarpospora corrugata NBRC 13972.</title>
        <authorList>
            <person name="Ichikawa N."/>
            <person name="Kimura A."/>
            <person name="Kitahashi Y."/>
            <person name="Komaki H."/>
            <person name="Oguchi A."/>
        </authorList>
    </citation>
    <scope>NUCLEOTIDE SEQUENCE [LARGE SCALE GENOMIC DNA]</scope>
    <source>
        <strain evidence="3 4">NBRC 13972</strain>
    </source>
</reference>
<dbReference type="RefSeq" id="WP_170316765.1">
    <property type="nucleotide sequence ID" value="NZ_BAAABN010000094.1"/>
</dbReference>
<dbReference type="PANTHER" id="PTHR13847:SF289">
    <property type="entry name" value="GLYCINE OXIDASE"/>
    <property type="match status" value="1"/>
</dbReference>
<dbReference type="Gene3D" id="3.30.9.10">
    <property type="entry name" value="D-Amino Acid Oxidase, subunit A, domain 2"/>
    <property type="match status" value="1"/>
</dbReference>
<evidence type="ECO:0000313" key="4">
    <source>
        <dbReference type="Proteomes" id="UP000334990"/>
    </source>
</evidence>
<evidence type="ECO:0000256" key="1">
    <source>
        <dbReference type="ARBA" id="ARBA00023002"/>
    </source>
</evidence>
<dbReference type="Proteomes" id="UP000334990">
    <property type="component" value="Unassembled WGS sequence"/>
</dbReference>
<dbReference type="InterPro" id="IPR036188">
    <property type="entry name" value="FAD/NAD-bd_sf"/>
</dbReference>